<dbReference type="EMBL" id="MEYV01000013">
    <property type="protein sequence ID" value="OGD40066.1"/>
    <property type="molecule type" value="Genomic_DNA"/>
</dbReference>
<dbReference type="AlphaFoldDB" id="A0A1F5CB10"/>
<keyword evidence="1" id="KW-0812">Transmembrane</keyword>
<name>A0A1F5CB10_9BACT</name>
<reference evidence="2 3" key="1">
    <citation type="journal article" date="2016" name="Nat. Commun.">
        <title>Thousands of microbial genomes shed light on interconnected biogeochemical processes in an aquifer system.</title>
        <authorList>
            <person name="Anantharaman K."/>
            <person name="Brown C.T."/>
            <person name="Hug L.A."/>
            <person name="Sharon I."/>
            <person name="Castelle C.J."/>
            <person name="Probst A.J."/>
            <person name="Thomas B.C."/>
            <person name="Singh A."/>
            <person name="Wilkins M.J."/>
            <person name="Karaoz U."/>
            <person name="Brodie E.L."/>
            <person name="Williams K.H."/>
            <person name="Hubbard S.S."/>
            <person name="Banfield J.F."/>
        </authorList>
    </citation>
    <scope>NUCLEOTIDE SEQUENCE [LARGE SCALE GENOMIC DNA]</scope>
</reference>
<dbReference type="Proteomes" id="UP000177197">
    <property type="component" value="Unassembled WGS sequence"/>
</dbReference>
<evidence type="ECO:0000256" key="1">
    <source>
        <dbReference type="SAM" id="Phobius"/>
    </source>
</evidence>
<sequence>MKRIIKFSAIIFSLILLFWAVNTFAQGYKLEVDLPSLPSAEGPGTTIASYINYIYIFAIALGGFLAFGVLVLGGLQYVLAAGNVAKVESAKEMMNSALLGLGILLVSYLLLRTINPDLVNLRNPSLTPITGGISSQTQTTGPGVIAPGQISVGQTCQKDADCTAGGSLGGQITCSGGQCIEFTTGGF</sequence>
<dbReference type="InterPro" id="IPR043993">
    <property type="entry name" value="T4SS_pilin"/>
</dbReference>
<organism evidence="2 3">
    <name type="scientific">Candidatus Azambacteria bacterium RIFCSPLOWO2_02_FULL_44_14</name>
    <dbReference type="NCBI Taxonomy" id="1797306"/>
    <lineage>
        <taxon>Bacteria</taxon>
        <taxon>Candidatus Azamiibacteriota</taxon>
    </lineage>
</organism>
<protein>
    <submittedName>
        <fullName evidence="2">Uncharacterized protein</fullName>
    </submittedName>
</protein>
<gene>
    <name evidence="2" type="ORF">A3I30_02465</name>
</gene>
<keyword evidence="1" id="KW-0472">Membrane</keyword>
<keyword evidence="1" id="KW-1133">Transmembrane helix</keyword>
<proteinExistence type="predicted"/>
<evidence type="ECO:0000313" key="3">
    <source>
        <dbReference type="Proteomes" id="UP000177197"/>
    </source>
</evidence>
<comment type="caution">
    <text evidence="2">The sequence shown here is derived from an EMBL/GenBank/DDBJ whole genome shotgun (WGS) entry which is preliminary data.</text>
</comment>
<evidence type="ECO:0000313" key="2">
    <source>
        <dbReference type="EMBL" id="OGD40066.1"/>
    </source>
</evidence>
<feature type="transmembrane region" description="Helical" evidence="1">
    <location>
        <begin position="93"/>
        <end position="111"/>
    </location>
</feature>
<accession>A0A1F5CB10</accession>
<feature type="transmembrane region" description="Helical" evidence="1">
    <location>
        <begin position="53"/>
        <end position="81"/>
    </location>
</feature>
<dbReference type="Pfam" id="PF18895">
    <property type="entry name" value="T4SS_pilin"/>
    <property type="match status" value="1"/>
</dbReference>